<dbReference type="InterPro" id="IPR017880">
    <property type="entry name" value="KilA_N"/>
</dbReference>
<dbReference type="SMART" id="SM01252">
    <property type="entry name" value="KilA-N"/>
    <property type="match status" value="1"/>
</dbReference>
<sequence>MAIKNYINIIAGLVKSTNRKKEMVNAVFEFEFNNQVIEFDISDKDLMINATEMGKIFGKSPFEFLQLSQTKAFIAELKSMEMPYTEAEAERGVGKSSAELEERIFVNKINGADQGLWMCEILALKFAGWLNPKFEVWVYSTIREFLPNLRDNNEAYKQIVKLEDQLDKLVKRLQGNADFQIYMQLQEKLKKLPYRIKRNNQATLKQYRQLKAI</sequence>
<dbReference type="EMBL" id="QGHA01000002">
    <property type="protein sequence ID" value="PWK78713.1"/>
    <property type="molecule type" value="Genomic_DNA"/>
</dbReference>
<dbReference type="AlphaFoldDB" id="A0A316HEW9"/>
<dbReference type="RefSeq" id="WP_109607015.1">
    <property type="nucleotide sequence ID" value="NZ_QGHA01000002.1"/>
</dbReference>
<evidence type="ECO:0000313" key="2">
    <source>
        <dbReference type="EMBL" id="PWK78713.1"/>
    </source>
</evidence>
<dbReference type="Proteomes" id="UP000245678">
    <property type="component" value="Unassembled WGS sequence"/>
</dbReference>
<feature type="domain" description="KilA-N" evidence="1">
    <location>
        <begin position="26"/>
        <end position="145"/>
    </location>
</feature>
<keyword evidence="3" id="KW-1185">Reference proteome</keyword>
<name>A0A316HEW9_9SPHI</name>
<evidence type="ECO:0000259" key="1">
    <source>
        <dbReference type="PROSITE" id="PS51301"/>
    </source>
</evidence>
<protein>
    <submittedName>
        <fullName evidence="2">KilA domain-containing protein</fullName>
    </submittedName>
</protein>
<dbReference type="InterPro" id="IPR018004">
    <property type="entry name" value="KilA/APSES_HTH"/>
</dbReference>
<evidence type="ECO:0000313" key="3">
    <source>
        <dbReference type="Proteomes" id="UP000245678"/>
    </source>
</evidence>
<accession>A0A316HEW9</accession>
<comment type="caution">
    <text evidence="2">The sequence shown here is derived from an EMBL/GenBank/DDBJ whole genome shotgun (WGS) entry which is preliminary data.</text>
</comment>
<dbReference type="PROSITE" id="PS51301">
    <property type="entry name" value="KILA_N"/>
    <property type="match status" value="1"/>
</dbReference>
<proteinExistence type="predicted"/>
<reference evidence="2 3" key="1">
    <citation type="submission" date="2018-05" db="EMBL/GenBank/DDBJ databases">
        <title>Genomic Encyclopedia of Archaeal and Bacterial Type Strains, Phase II (KMG-II): from individual species to whole genera.</title>
        <authorList>
            <person name="Goeker M."/>
        </authorList>
    </citation>
    <scope>NUCLEOTIDE SEQUENCE [LARGE SCALE GENOMIC DNA]</scope>
    <source>
        <strain evidence="2 3">DSM 19975</strain>
    </source>
</reference>
<gene>
    <name evidence="2" type="ORF">LX99_01161</name>
</gene>
<dbReference type="Pfam" id="PF04383">
    <property type="entry name" value="KilA-N"/>
    <property type="match status" value="1"/>
</dbReference>
<organism evidence="2 3">
    <name type="scientific">Mucilaginibacter oryzae</name>
    <dbReference type="NCBI Taxonomy" id="468058"/>
    <lineage>
        <taxon>Bacteria</taxon>
        <taxon>Pseudomonadati</taxon>
        <taxon>Bacteroidota</taxon>
        <taxon>Sphingobacteriia</taxon>
        <taxon>Sphingobacteriales</taxon>
        <taxon>Sphingobacteriaceae</taxon>
        <taxon>Mucilaginibacter</taxon>
    </lineage>
</organism>